<dbReference type="InterPro" id="IPR007560">
    <property type="entry name" value="Restrct_endonuc_IV_Mrr"/>
</dbReference>
<dbReference type="GO" id="GO:0009307">
    <property type="term" value="P:DNA restriction-modification system"/>
    <property type="evidence" value="ECO:0007669"/>
    <property type="project" value="InterPro"/>
</dbReference>
<comment type="caution">
    <text evidence="4">The sequence shown here is derived from an EMBL/GenBank/DDBJ whole genome shotgun (WGS) entry which is preliminary data.</text>
</comment>
<dbReference type="PANTHER" id="PTHR30015">
    <property type="entry name" value="MRR RESTRICTION SYSTEM PROTEIN"/>
    <property type="match status" value="1"/>
</dbReference>
<feature type="compositionally biased region" description="Polar residues" evidence="1">
    <location>
        <begin position="1"/>
        <end position="11"/>
    </location>
</feature>
<evidence type="ECO:0000313" key="4">
    <source>
        <dbReference type="EMBL" id="SPW23826.1"/>
    </source>
</evidence>
<dbReference type="SUPFAM" id="SSF52980">
    <property type="entry name" value="Restriction endonuclease-like"/>
    <property type="match status" value="1"/>
</dbReference>
<dbReference type="PANTHER" id="PTHR30015:SF7">
    <property type="entry name" value="TYPE IV METHYL-DIRECTED RESTRICTION ENZYME ECOKMRR"/>
    <property type="match status" value="1"/>
</dbReference>
<dbReference type="GeneID" id="84573352"/>
<dbReference type="GO" id="GO:0003677">
    <property type="term" value="F:DNA binding"/>
    <property type="evidence" value="ECO:0007669"/>
    <property type="project" value="InterPro"/>
</dbReference>
<organism evidence="4 5">
    <name type="scientific">Corynebacterium matruchotii</name>
    <dbReference type="NCBI Taxonomy" id="43768"/>
    <lineage>
        <taxon>Bacteria</taxon>
        <taxon>Bacillati</taxon>
        <taxon>Actinomycetota</taxon>
        <taxon>Actinomycetes</taxon>
        <taxon>Mycobacteriales</taxon>
        <taxon>Corynebacteriaceae</taxon>
        <taxon>Corynebacterium</taxon>
    </lineage>
</organism>
<dbReference type="Pfam" id="PF14338">
    <property type="entry name" value="Mrr_N"/>
    <property type="match status" value="1"/>
</dbReference>
<dbReference type="InterPro" id="IPR011856">
    <property type="entry name" value="tRNA_endonuc-like_dom_sf"/>
</dbReference>
<evidence type="ECO:0000259" key="2">
    <source>
        <dbReference type="Pfam" id="PF04471"/>
    </source>
</evidence>
<reference evidence="4 5" key="1">
    <citation type="submission" date="2018-06" db="EMBL/GenBank/DDBJ databases">
        <authorList>
            <consortium name="Pathogen Informatics"/>
            <person name="Doyle S."/>
        </authorList>
    </citation>
    <scope>NUCLEOTIDE SEQUENCE [LARGE SCALE GENOMIC DNA]</scope>
    <source>
        <strain evidence="4 5">NCTC10254</strain>
    </source>
</reference>
<feature type="region of interest" description="Disordered" evidence="1">
    <location>
        <begin position="1"/>
        <end position="20"/>
    </location>
</feature>
<dbReference type="InterPro" id="IPR025745">
    <property type="entry name" value="Mrr-like_N_dom"/>
</dbReference>
<gene>
    <name evidence="4" type="primary">mrr</name>
    <name evidence="4" type="ORF">NCTC10254_00188</name>
</gene>
<sequence>MRMSDDNPNNHGRTDNADIPTHLDLIPPTLRVVIELGGSAHISEITEAIINTYPNGEELAEIRYSNKPKRSVFRHRIGWACSMAKGFGWLENPSRAMYLITTEGSNILRLPESEVSELICKHNREYRRQHNKTGSKQNIDSVGQIVDVSQVPSGQSPMMKTPTPKVLVIEDDADESDNSNDQEYDWKDQLLARLHELSPEGFEKFVIYLLRRYGLQLQHVGGPGDEGIDAIGTAPLSPVLSSRVAVQVKRYAPQGKTIGRETVALFQRDAQMKGAERAILVTLGGFSQAARKAAISAAPTVDLINGDRLADLIRDDGDSGVRLQPMVDRDWFSKFD</sequence>
<evidence type="ECO:0000313" key="5">
    <source>
        <dbReference type="Proteomes" id="UP000249886"/>
    </source>
</evidence>
<feature type="domain" description="Restriction system protein Mrr-like N-terminal" evidence="3">
    <location>
        <begin position="25"/>
        <end position="109"/>
    </location>
</feature>
<dbReference type="RefSeq" id="WP_005524598.1">
    <property type="nucleotide sequence ID" value="NZ_CAUUOM010000002.1"/>
</dbReference>
<proteinExistence type="predicted"/>
<name>A0A8B4GTC5_9CORY</name>
<dbReference type="InterPro" id="IPR011335">
    <property type="entry name" value="Restrct_endonuc-II-like"/>
</dbReference>
<protein>
    <submittedName>
        <fullName evidence="4">Mrr restriction system protein</fullName>
    </submittedName>
</protein>
<dbReference type="AlphaFoldDB" id="A0A8B4GTC5"/>
<dbReference type="InterPro" id="IPR052906">
    <property type="entry name" value="Type_IV_Methyl-Rstrct_Enzyme"/>
</dbReference>
<evidence type="ECO:0000259" key="3">
    <source>
        <dbReference type="Pfam" id="PF14338"/>
    </source>
</evidence>
<dbReference type="Gene3D" id="3.40.1350.10">
    <property type="match status" value="1"/>
</dbReference>
<evidence type="ECO:0000256" key="1">
    <source>
        <dbReference type="SAM" id="MobiDB-lite"/>
    </source>
</evidence>
<dbReference type="EMBL" id="UARK01000001">
    <property type="protein sequence ID" value="SPW23826.1"/>
    <property type="molecule type" value="Genomic_DNA"/>
</dbReference>
<dbReference type="Pfam" id="PF04471">
    <property type="entry name" value="Mrr_cat"/>
    <property type="match status" value="1"/>
</dbReference>
<feature type="domain" description="Restriction endonuclease type IV Mrr" evidence="2">
    <location>
        <begin position="194"/>
        <end position="313"/>
    </location>
</feature>
<dbReference type="Proteomes" id="UP000249886">
    <property type="component" value="Unassembled WGS sequence"/>
</dbReference>
<accession>A0A8B4GTC5</accession>
<dbReference type="GO" id="GO:0015666">
    <property type="term" value="F:restriction endodeoxyribonuclease activity"/>
    <property type="evidence" value="ECO:0007669"/>
    <property type="project" value="TreeGrafter"/>
</dbReference>